<evidence type="ECO:0000256" key="1">
    <source>
        <dbReference type="SAM" id="MobiDB-lite"/>
    </source>
</evidence>
<dbReference type="GO" id="GO:0016740">
    <property type="term" value="F:transferase activity"/>
    <property type="evidence" value="ECO:0007669"/>
    <property type="project" value="UniProtKB-KW"/>
</dbReference>
<organism evidence="2 3">
    <name type="scientific">Micrococcus lylae</name>
    <dbReference type="NCBI Taxonomy" id="1273"/>
    <lineage>
        <taxon>Bacteria</taxon>
        <taxon>Bacillati</taxon>
        <taxon>Actinomycetota</taxon>
        <taxon>Actinomycetes</taxon>
        <taxon>Micrococcales</taxon>
        <taxon>Micrococcaceae</taxon>
        <taxon>Micrococcus</taxon>
    </lineage>
</organism>
<evidence type="ECO:0000313" key="2">
    <source>
        <dbReference type="EMBL" id="TFH98822.1"/>
    </source>
</evidence>
<proteinExistence type="predicted"/>
<evidence type="ECO:0000313" key="3">
    <source>
        <dbReference type="Proteomes" id="UP000297477"/>
    </source>
</evidence>
<protein>
    <submittedName>
        <fullName evidence="2">Glycosyl transferase</fullName>
    </submittedName>
</protein>
<comment type="caution">
    <text evidence="2">The sequence shown here is derived from an EMBL/GenBank/DDBJ whole genome shotgun (WGS) entry which is preliminary data.</text>
</comment>
<sequence>MGHGVRRVLYYAHQHGSGHLQHAAAAAGTGRFDLTVVSAHARAAEVVGRAAATARVPRPAVLPLPSDLVDGHVQPTGSPLHHTPTGPAIRDRFAALFDAARRTGAEAAVVDVSVEAALFLRLAGYPVAHRRMHGDRTDAAHRIVYAEADHLFAHYRAELEDPRWRAEHGDRTTFLGSADLTGRLERRASTPPAGLRGAHIAVLTATGGGGVAVDALRRAAEAVPQAVWHVHGPVRGQGQQEAPASLSAGATERKTERNASAHRATDGTAPARAGEGGLPANLVLHGWAEDVPGVLAAADLVVVSAGHGGTVEAVASGRPVVMAPEPRPFAEQHRFAEAARRCAGVPWAVWEDPVTDWAGAVQAAAEDPGSADRLAAALLTPPDEYADLWERAVERTIAGRQPR</sequence>
<keyword evidence="2" id="KW-0808">Transferase</keyword>
<name>A0ABY2K2Y8_9MICC</name>
<gene>
    <name evidence="2" type="ORF">E4A49_07605</name>
</gene>
<feature type="compositionally biased region" description="Basic and acidic residues" evidence="1">
    <location>
        <begin position="251"/>
        <end position="265"/>
    </location>
</feature>
<keyword evidence="3" id="KW-1185">Reference proteome</keyword>
<dbReference type="SUPFAM" id="SSF53756">
    <property type="entry name" value="UDP-Glycosyltransferase/glycogen phosphorylase"/>
    <property type="match status" value="1"/>
</dbReference>
<dbReference type="Gene3D" id="3.40.50.2000">
    <property type="entry name" value="Glycogen Phosphorylase B"/>
    <property type="match status" value="1"/>
</dbReference>
<reference evidence="2 3" key="1">
    <citation type="submission" date="2019-03" db="EMBL/GenBank/DDBJ databases">
        <title>Reclassification of Micrococcus aloeverae and Micrococcus yunnanensis as later heterotypic synonyms of Micrococcus luteus.</title>
        <authorList>
            <person name="Huang C.-H."/>
        </authorList>
    </citation>
    <scope>NUCLEOTIDE SEQUENCE [LARGE SCALE GENOMIC DNA]</scope>
    <source>
        <strain evidence="2 3">BCRC 12151</strain>
    </source>
</reference>
<dbReference type="Proteomes" id="UP000297477">
    <property type="component" value="Unassembled WGS sequence"/>
</dbReference>
<accession>A0ABY2K2Y8</accession>
<feature type="region of interest" description="Disordered" evidence="1">
    <location>
        <begin position="233"/>
        <end position="274"/>
    </location>
</feature>
<dbReference type="EMBL" id="SPKT01000013">
    <property type="protein sequence ID" value="TFH98822.1"/>
    <property type="molecule type" value="Genomic_DNA"/>
</dbReference>